<dbReference type="PROSITE" id="PS00107">
    <property type="entry name" value="PROTEIN_KINASE_ATP"/>
    <property type="match status" value="1"/>
</dbReference>
<dbReference type="CDD" id="cd03379">
    <property type="entry name" value="beta_CA_cladeD"/>
    <property type="match status" value="1"/>
</dbReference>
<evidence type="ECO:0000256" key="7">
    <source>
        <dbReference type="ARBA" id="ARBA00022840"/>
    </source>
</evidence>
<dbReference type="PANTHER" id="PTHR48016">
    <property type="entry name" value="MAP KINASE KINASE KINASE SSK2-RELATED-RELATED"/>
    <property type="match status" value="1"/>
</dbReference>
<feature type="compositionally biased region" description="Basic and acidic residues" evidence="9">
    <location>
        <begin position="524"/>
        <end position="534"/>
    </location>
</feature>
<dbReference type="PROSITE" id="PS00108">
    <property type="entry name" value="PROTEIN_KINASE_ST"/>
    <property type="match status" value="1"/>
</dbReference>
<dbReference type="Proteomes" id="UP000815677">
    <property type="component" value="Unassembled WGS sequence"/>
</dbReference>
<dbReference type="InterPro" id="IPR050538">
    <property type="entry name" value="MAP_kinase_kinase_kinase"/>
</dbReference>
<evidence type="ECO:0000256" key="8">
    <source>
        <dbReference type="PROSITE-ProRule" id="PRU10141"/>
    </source>
</evidence>
<protein>
    <recommendedName>
        <fullName evidence="10">Protein kinase domain-containing protein</fullName>
    </recommendedName>
</protein>
<dbReference type="InterPro" id="IPR010708">
    <property type="entry name" value="5'(3')-deoxyribonucleotidase"/>
</dbReference>
<evidence type="ECO:0000256" key="3">
    <source>
        <dbReference type="ARBA" id="ARBA00022527"/>
    </source>
</evidence>
<keyword evidence="3" id="KW-0723">Serine/threonine-protein kinase</keyword>
<dbReference type="InterPro" id="IPR017441">
    <property type="entry name" value="Protein_kinase_ATP_BS"/>
</dbReference>
<dbReference type="Pfam" id="PF06941">
    <property type="entry name" value="NT5C"/>
    <property type="match status" value="1"/>
</dbReference>
<evidence type="ECO:0000256" key="5">
    <source>
        <dbReference type="ARBA" id="ARBA00022741"/>
    </source>
</evidence>
<feature type="compositionally biased region" description="Polar residues" evidence="9">
    <location>
        <begin position="490"/>
        <end position="509"/>
    </location>
</feature>
<dbReference type="Pfam" id="PF00484">
    <property type="entry name" value="Pro_CA"/>
    <property type="match status" value="1"/>
</dbReference>
<accession>A0ABQ0KXI7</accession>
<organism evidence="11 12">
    <name type="scientific">Mycena chlorophos</name>
    <name type="common">Agaric fungus</name>
    <name type="synonym">Agaricus chlorophos</name>
    <dbReference type="NCBI Taxonomy" id="658473"/>
    <lineage>
        <taxon>Eukaryota</taxon>
        <taxon>Fungi</taxon>
        <taxon>Dikarya</taxon>
        <taxon>Basidiomycota</taxon>
        <taxon>Agaricomycotina</taxon>
        <taxon>Agaricomycetes</taxon>
        <taxon>Agaricomycetidae</taxon>
        <taxon>Agaricales</taxon>
        <taxon>Marasmiineae</taxon>
        <taxon>Mycenaceae</taxon>
        <taxon>Mycena</taxon>
    </lineage>
</organism>
<feature type="domain" description="Protein kinase" evidence="10">
    <location>
        <begin position="1434"/>
        <end position="1714"/>
    </location>
</feature>
<evidence type="ECO:0000313" key="11">
    <source>
        <dbReference type="EMBL" id="GAT43663.1"/>
    </source>
</evidence>
<evidence type="ECO:0000256" key="6">
    <source>
        <dbReference type="ARBA" id="ARBA00022777"/>
    </source>
</evidence>
<dbReference type="SMART" id="SM00947">
    <property type="entry name" value="Pro_CA"/>
    <property type="match status" value="1"/>
</dbReference>
<dbReference type="Gene3D" id="1.10.510.10">
    <property type="entry name" value="Transferase(Phosphotransferase) domain 1"/>
    <property type="match status" value="1"/>
</dbReference>
<evidence type="ECO:0000259" key="10">
    <source>
        <dbReference type="PROSITE" id="PS50011"/>
    </source>
</evidence>
<keyword evidence="4" id="KW-0808">Transferase</keyword>
<name>A0ABQ0KXI7_MYCCL</name>
<dbReference type="CDD" id="cd06626">
    <property type="entry name" value="STKc_MEKK4"/>
    <property type="match status" value="1"/>
</dbReference>
<dbReference type="PANTHER" id="PTHR48016:SF32">
    <property type="entry name" value="MITOGEN-ACTIVATED PROTEIN KINASE KINASE KINASE 4"/>
    <property type="match status" value="1"/>
</dbReference>
<keyword evidence="7 8" id="KW-0067">ATP-binding</keyword>
<dbReference type="InterPro" id="IPR001765">
    <property type="entry name" value="Carbonic_anhydrase"/>
</dbReference>
<dbReference type="SMART" id="SM00220">
    <property type="entry name" value="S_TKc"/>
    <property type="match status" value="1"/>
</dbReference>
<proteinExistence type="inferred from homology"/>
<comment type="similarity">
    <text evidence="2">Belongs to the protein kinase superfamily. STE Ser/Thr protein kinase family. MAP kinase kinase kinase subfamily.</text>
</comment>
<sequence length="1769" mass="200220">MERLILEANEKYMPKHQVRRREHQFKDVIVVCCMDRRIDPGEHFGLESGASITIRNAGGSAEVALPSILVAQHAIQAGSHIAVVHHTDCGMTKFSTAQMHELVKRANPGDAEVAAAVEQIDFHNISDLEESVRKDVNFLKISKMIKPATEISGWIFDVESGKISQVAQGVVGDVRAFTLSTIPPFRVSAMSLSTQPVIAVDLDDVLCQTNFVVAEWHNEHFNTQMTINDFYYFYYWKNPFWGSPEETALKVKKFYETDPCPIFLAPLVPGAREGVQALKDMGYKLHIVTARNGEIADASWEYVQKHFPGIFDSLLCTGQFKDMHKHPSELMTNLTKSQVCTKLGAQVLIDDSSENAIQCGTALQPTPVLLFGEYPWNRRISMAGEGVDTMAFNVRLEASNGQKFWEQDAERFELPEGAPIHRVQNWAETIKWIQEARRTALLVLRLAMPLRRHLPTLYAHPEDDDDSAEHDGWEMGSQSSRPSSAYYATPSRTMSSRPATNPSLPADGSSSAYTHFLKRYRSGVQDETRSDPDSHYYQNGLGQLNDAGDSDDEAHTSFSAADLSVFALESEASLPESNGEREQWRAMLASVLAGDVLKTEKTRIATVLESTASEKEQFHNNVFLGIRAKLHGKTPTDMRMKLNEQRIRTVDIIIDEVLNFCLEKDTCTTDALQKVFALLQRLEFIQSLYPSLKALDADRPVCKESRFIDRRDALITWYTVITSAGHQIARLQRWTGSETLDVNQRNTSAEKPIGPHVAGVQAPNSDIADGSSFAERLLKEDTMQRMFERRFLVIVHKFLVQARAFQIRYAPEFKSMNLPTFEVELVPLIAFPTQLSQAALRMRLEYVANLKDPEVMIIDQMSDDLKINIGLACTMKRQYEEFLQSDPQGNWNIPQCISDDYDATILDAMKVFFKLIHWKLKSGAKGIYFKETDVLEAQWDTFNDVCLSVSNGSCLIGEELCSTTNKLMVRVTNYFDTQVQVPTGKDPRESRRHKRHPEANGRERMTSEQMVNWYGKILDSVRLRYRKLQRFVRELTHRYSNSAEYDLDDIRMELFIRTLVETGHFLVYTGSYEEESTYIVASPTLLGDPDAITRILTEAHNVRVDDQEEPQYLLLLSPITPFIWNGHTEERTDIPHIPLDPSENRVRLVSDGPQHRLALAKDMFLDMFFLEDENGDVAEPEILMRCTIDQLANIPSVNRELRKIARATTRLAESIINSVSFVQNALHSSDGCQELLENWFSFASDHAQHAQKFMERSVMIRFDRALIKHAIAWVSFICDDCDPSDRKTFRWAVNALEFTFGRIKRNIQQLPEDQFVMLRHKVARCMALLQTHFDILGARSNIEAKKEKERQAAMLMAQVDSGGTEGLVDFDESSGTRAHWERVVGAVADLEASRLIAIATEHHQTFGRVLDSSKPEDRTLAVLASASSNVSIRWQQVKFIGAGAFGSVYSAVNLDNLTVMAVKEIKFQELSGLPNLYAQIKDELSVMELLHHPNIVEYYGIEVHRDKVYIFEEFCQGGSLAALLEHGRIEDESIIQIYTMQMLDGLAYLHSQGIVHRDIKPDNILLDHRGVIKFVDFGAAKILAKNQRTMQRSRRVTIGTETGFQNKGLNQNSLTGTPMYMSPEVIKNEKRGRQDAMDIWSLGCVVLEFATGKKPWSNLDNEWAIMFHIATTQHPPLPEPGQLSDLGVAFIKRCLTIDPLRRPSAEELKNDLWLSTLRATWATYENTEAPADEEAVQSAIAQEAAEMHDDEVAEILRASPSIPSTPEEI</sequence>
<feature type="region of interest" description="Disordered" evidence="9">
    <location>
        <begin position="980"/>
        <end position="1004"/>
    </location>
</feature>
<feature type="binding site" evidence="8">
    <location>
        <position position="1463"/>
    </location>
    <ligand>
        <name>ATP</name>
        <dbReference type="ChEBI" id="CHEBI:30616"/>
    </ligand>
</feature>
<evidence type="ECO:0000313" key="12">
    <source>
        <dbReference type="Proteomes" id="UP000815677"/>
    </source>
</evidence>
<dbReference type="Gene3D" id="3.40.50.1000">
    <property type="entry name" value="HAD superfamily/HAD-like"/>
    <property type="match status" value="1"/>
</dbReference>
<feature type="region of interest" description="Disordered" evidence="9">
    <location>
        <begin position="523"/>
        <end position="554"/>
    </location>
</feature>
<keyword evidence="12" id="KW-1185">Reference proteome</keyword>
<dbReference type="SUPFAM" id="SSF53056">
    <property type="entry name" value="beta-carbonic anhydrase, cab"/>
    <property type="match status" value="1"/>
</dbReference>
<dbReference type="InterPro" id="IPR000719">
    <property type="entry name" value="Prot_kinase_dom"/>
</dbReference>
<evidence type="ECO:0000256" key="1">
    <source>
        <dbReference type="ARBA" id="ARBA00006217"/>
    </source>
</evidence>
<dbReference type="InterPro" id="IPR036412">
    <property type="entry name" value="HAD-like_sf"/>
</dbReference>
<dbReference type="InterPro" id="IPR008271">
    <property type="entry name" value="Ser/Thr_kinase_AS"/>
</dbReference>
<dbReference type="Gene3D" id="3.40.1050.10">
    <property type="entry name" value="Carbonic anhydrase"/>
    <property type="match status" value="1"/>
</dbReference>
<evidence type="ECO:0000256" key="2">
    <source>
        <dbReference type="ARBA" id="ARBA00006529"/>
    </source>
</evidence>
<dbReference type="InterPro" id="IPR023214">
    <property type="entry name" value="HAD_sf"/>
</dbReference>
<keyword evidence="6" id="KW-0418">Kinase</keyword>
<dbReference type="InterPro" id="IPR036874">
    <property type="entry name" value="Carbonic_anhydrase_sf"/>
</dbReference>
<reference evidence="11" key="1">
    <citation type="submission" date="2014-09" db="EMBL/GenBank/DDBJ databases">
        <title>Genome sequence of the luminous mushroom Mycena chlorophos for searching fungal bioluminescence genes.</title>
        <authorList>
            <person name="Tanaka Y."/>
            <person name="Kasuga D."/>
            <person name="Oba Y."/>
            <person name="Hase S."/>
            <person name="Sato K."/>
            <person name="Oba Y."/>
            <person name="Sakakibara Y."/>
        </authorList>
    </citation>
    <scope>NUCLEOTIDE SEQUENCE</scope>
</reference>
<keyword evidence="5 8" id="KW-0547">Nucleotide-binding</keyword>
<dbReference type="Pfam" id="PF00069">
    <property type="entry name" value="Pkinase"/>
    <property type="match status" value="1"/>
</dbReference>
<feature type="region of interest" description="Disordered" evidence="9">
    <location>
        <begin position="461"/>
        <end position="509"/>
    </location>
</feature>
<evidence type="ECO:0000256" key="4">
    <source>
        <dbReference type="ARBA" id="ARBA00022679"/>
    </source>
</evidence>
<gene>
    <name evidence="11" type="ORF">MCHLO_01334</name>
</gene>
<dbReference type="EMBL" id="DF839219">
    <property type="protein sequence ID" value="GAT43663.1"/>
    <property type="molecule type" value="Genomic_DNA"/>
</dbReference>
<evidence type="ECO:0000256" key="9">
    <source>
        <dbReference type="SAM" id="MobiDB-lite"/>
    </source>
</evidence>
<dbReference type="SUPFAM" id="SSF56784">
    <property type="entry name" value="HAD-like"/>
    <property type="match status" value="1"/>
</dbReference>
<dbReference type="PROSITE" id="PS50011">
    <property type="entry name" value="PROTEIN_KINASE_DOM"/>
    <property type="match status" value="1"/>
</dbReference>
<dbReference type="InterPro" id="IPR011009">
    <property type="entry name" value="Kinase-like_dom_sf"/>
</dbReference>
<comment type="similarity">
    <text evidence="1">Belongs to the beta-class carbonic anhydrase family.</text>
</comment>
<dbReference type="SUPFAM" id="SSF56112">
    <property type="entry name" value="Protein kinase-like (PK-like)"/>
    <property type="match status" value="1"/>
</dbReference>